<dbReference type="EMBL" id="MU858326">
    <property type="protein sequence ID" value="KAK4207028.1"/>
    <property type="molecule type" value="Genomic_DNA"/>
</dbReference>
<dbReference type="PANTHER" id="PTHR33365:SF14">
    <property type="entry name" value="TAT PATHWAY SIGNAL SEQUENCE"/>
    <property type="match status" value="1"/>
</dbReference>
<keyword evidence="2 9" id="KW-0812">Transmembrane</keyword>
<evidence type="ECO:0000313" key="11">
    <source>
        <dbReference type="Proteomes" id="UP001301769"/>
    </source>
</evidence>
<protein>
    <recommendedName>
        <fullName evidence="12">Tat pathway signal sequence</fullName>
    </recommendedName>
</protein>
<evidence type="ECO:0000256" key="6">
    <source>
        <dbReference type="ARBA" id="ARBA00023180"/>
    </source>
</evidence>
<keyword evidence="3 9" id="KW-1133">Transmembrane helix</keyword>
<dbReference type="Proteomes" id="UP001301769">
    <property type="component" value="Unassembled WGS sequence"/>
</dbReference>
<keyword evidence="5 9" id="KW-0472">Membrane</keyword>
<evidence type="ECO:0000256" key="4">
    <source>
        <dbReference type="ARBA" id="ARBA00023026"/>
    </source>
</evidence>
<dbReference type="AlphaFoldDB" id="A0AAN6XUV6"/>
<dbReference type="Pfam" id="PF11807">
    <property type="entry name" value="UstYa"/>
    <property type="match status" value="1"/>
</dbReference>
<evidence type="ECO:0000256" key="1">
    <source>
        <dbReference type="ARBA" id="ARBA00004167"/>
    </source>
</evidence>
<evidence type="ECO:0000256" key="8">
    <source>
        <dbReference type="SAM" id="MobiDB-lite"/>
    </source>
</evidence>
<proteinExistence type="inferred from homology"/>
<dbReference type="GO" id="GO:0043386">
    <property type="term" value="P:mycotoxin biosynthetic process"/>
    <property type="evidence" value="ECO:0007669"/>
    <property type="project" value="InterPro"/>
</dbReference>
<dbReference type="GO" id="GO:0016020">
    <property type="term" value="C:membrane"/>
    <property type="evidence" value="ECO:0007669"/>
    <property type="project" value="UniProtKB-SubCell"/>
</dbReference>
<reference evidence="10" key="2">
    <citation type="submission" date="2023-05" db="EMBL/GenBank/DDBJ databases">
        <authorList>
            <consortium name="Lawrence Berkeley National Laboratory"/>
            <person name="Steindorff A."/>
            <person name="Hensen N."/>
            <person name="Bonometti L."/>
            <person name="Westerberg I."/>
            <person name="Brannstrom I.O."/>
            <person name="Guillou S."/>
            <person name="Cros-Aarteil S."/>
            <person name="Calhoun S."/>
            <person name="Haridas S."/>
            <person name="Kuo A."/>
            <person name="Mondo S."/>
            <person name="Pangilinan J."/>
            <person name="Riley R."/>
            <person name="Labutti K."/>
            <person name="Andreopoulos B."/>
            <person name="Lipzen A."/>
            <person name="Chen C."/>
            <person name="Yanf M."/>
            <person name="Daum C."/>
            <person name="Ng V."/>
            <person name="Clum A."/>
            <person name="Ohm R."/>
            <person name="Martin F."/>
            <person name="Silar P."/>
            <person name="Natvig D."/>
            <person name="Lalanne C."/>
            <person name="Gautier V."/>
            <person name="Ament-Velasquez S.L."/>
            <person name="Kruys A."/>
            <person name="Hutchinson M.I."/>
            <person name="Powell A.J."/>
            <person name="Barry K."/>
            <person name="Miller A.N."/>
            <person name="Grigoriev I.V."/>
            <person name="Debuchy R."/>
            <person name="Gladieux P."/>
            <person name="Thoren M.H."/>
            <person name="Johannesson H."/>
        </authorList>
    </citation>
    <scope>NUCLEOTIDE SEQUENCE</scope>
    <source>
        <strain evidence="10">PSN293</strain>
    </source>
</reference>
<dbReference type="PANTHER" id="PTHR33365">
    <property type="entry name" value="YALI0B05434P"/>
    <property type="match status" value="1"/>
</dbReference>
<evidence type="ECO:0008006" key="12">
    <source>
        <dbReference type="Google" id="ProtNLM"/>
    </source>
</evidence>
<feature type="transmembrane region" description="Helical" evidence="9">
    <location>
        <begin position="39"/>
        <end position="60"/>
    </location>
</feature>
<evidence type="ECO:0000256" key="3">
    <source>
        <dbReference type="ARBA" id="ARBA00022989"/>
    </source>
</evidence>
<comment type="subcellular location">
    <subcellularLocation>
        <location evidence="1">Membrane</location>
        <topology evidence="1">Single-pass membrane protein</topology>
    </subcellularLocation>
</comment>
<evidence type="ECO:0000256" key="5">
    <source>
        <dbReference type="ARBA" id="ARBA00023136"/>
    </source>
</evidence>
<sequence length="293" mass="33524">MAKSFSSDEDPSSQEGLLNGQITPDARDHAQRKRWRTGLVLTIVNLIISITAVGTVSYLVKQSSQDSYTRWSGPQDEIIFSSLKLRNLLPSRQKSHYATNESSSIYIQPPSPEVDAAWDSLSLETSEMTAITHSQALALGRDPSLLAKVPAWWDLSTSNIPNPNNEPLYFAQIHVFHLIHCLDELRKQVHWDHYYAPPRNKSAEFYNHKNHCLHILLEELMCSASSVIITHNWRKTYHTPIADFDPQPRQCRDFDGLMEWGKEHAIRDYKRNWARLDVPEGATVLPAPNPRLY</sequence>
<comment type="caution">
    <text evidence="10">The sequence shown here is derived from an EMBL/GenBank/DDBJ whole genome shotgun (WGS) entry which is preliminary data.</text>
</comment>
<accession>A0AAN6XUV6</accession>
<evidence type="ECO:0000256" key="7">
    <source>
        <dbReference type="ARBA" id="ARBA00035112"/>
    </source>
</evidence>
<evidence type="ECO:0000256" key="2">
    <source>
        <dbReference type="ARBA" id="ARBA00022692"/>
    </source>
</evidence>
<comment type="similarity">
    <text evidence="7">Belongs to the ustYa family.</text>
</comment>
<keyword evidence="4" id="KW-0843">Virulence</keyword>
<reference evidence="10" key="1">
    <citation type="journal article" date="2023" name="Mol. Phylogenet. Evol.">
        <title>Genome-scale phylogeny and comparative genomics of the fungal order Sordariales.</title>
        <authorList>
            <person name="Hensen N."/>
            <person name="Bonometti L."/>
            <person name="Westerberg I."/>
            <person name="Brannstrom I.O."/>
            <person name="Guillou S."/>
            <person name="Cros-Aarteil S."/>
            <person name="Calhoun S."/>
            <person name="Haridas S."/>
            <person name="Kuo A."/>
            <person name="Mondo S."/>
            <person name="Pangilinan J."/>
            <person name="Riley R."/>
            <person name="LaButti K."/>
            <person name="Andreopoulos B."/>
            <person name="Lipzen A."/>
            <person name="Chen C."/>
            <person name="Yan M."/>
            <person name="Daum C."/>
            <person name="Ng V."/>
            <person name="Clum A."/>
            <person name="Steindorff A."/>
            <person name="Ohm R.A."/>
            <person name="Martin F."/>
            <person name="Silar P."/>
            <person name="Natvig D.O."/>
            <person name="Lalanne C."/>
            <person name="Gautier V."/>
            <person name="Ament-Velasquez S.L."/>
            <person name="Kruys A."/>
            <person name="Hutchinson M.I."/>
            <person name="Powell A.J."/>
            <person name="Barry K."/>
            <person name="Miller A.N."/>
            <person name="Grigoriev I.V."/>
            <person name="Debuchy R."/>
            <person name="Gladieux P."/>
            <person name="Hiltunen Thoren M."/>
            <person name="Johannesson H."/>
        </authorList>
    </citation>
    <scope>NUCLEOTIDE SEQUENCE</scope>
    <source>
        <strain evidence="10">PSN293</strain>
    </source>
</reference>
<organism evidence="10 11">
    <name type="scientific">Rhypophila decipiens</name>
    <dbReference type="NCBI Taxonomy" id="261697"/>
    <lineage>
        <taxon>Eukaryota</taxon>
        <taxon>Fungi</taxon>
        <taxon>Dikarya</taxon>
        <taxon>Ascomycota</taxon>
        <taxon>Pezizomycotina</taxon>
        <taxon>Sordariomycetes</taxon>
        <taxon>Sordariomycetidae</taxon>
        <taxon>Sordariales</taxon>
        <taxon>Naviculisporaceae</taxon>
        <taxon>Rhypophila</taxon>
    </lineage>
</organism>
<keyword evidence="11" id="KW-1185">Reference proteome</keyword>
<feature type="region of interest" description="Disordered" evidence="8">
    <location>
        <begin position="1"/>
        <end position="29"/>
    </location>
</feature>
<dbReference type="InterPro" id="IPR021765">
    <property type="entry name" value="UstYa-like"/>
</dbReference>
<evidence type="ECO:0000313" key="10">
    <source>
        <dbReference type="EMBL" id="KAK4207028.1"/>
    </source>
</evidence>
<evidence type="ECO:0000256" key="9">
    <source>
        <dbReference type="SAM" id="Phobius"/>
    </source>
</evidence>
<name>A0AAN6XUV6_9PEZI</name>
<keyword evidence="6" id="KW-0325">Glycoprotein</keyword>
<gene>
    <name evidence="10" type="ORF">QBC37DRAFT_406584</name>
</gene>
<feature type="compositionally biased region" description="Polar residues" evidence="8">
    <location>
        <begin position="13"/>
        <end position="22"/>
    </location>
</feature>